<feature type="binding site" evidence="7">
    <location>
        <position position="58"/>
    </location>
    <ligand>
        <name>Zn(2+)</name>
        <dbReference type="ChEBI" id="CHEBI:29105"/>
        <label>2</label>
    </ligand>
</feature>
<dbReference type="EMBL" id="JAQOSQ010000001">
    <property type="protein sequence ID" value="MDJ1182023.1"/>
    <property type="molecule type" value="Genomic_DNA"/>
</dbReference>
<comment type="pathway">
    <text evidence="2 7">Secondary metabolite metabolism; methylglyoxal degradation; (R)-lactate from methylglyoxal: step 2/2.</text>
</comment>
<keyword evidence="10" id="KW-1185">Reference proteome</keyword>
<feature type="binding site" evidence="7">
    <location>
        <position position="56"/>
    </location>
    <ligand>
        <name>Zn(2+)</name>
        <dbReference type="ChEBI" id="CHEBI:29105"/>
        <label>1</label>
    </ligand>
</feature>
<feature type="binding site" evidence="7">
    <location>
        <position position="137"/>
    </location>
    <ligand>
        <name>Zn(2+)</name>
        <dbReference type="ChEBI" id="CHEBI:29105"/>
        <label>2</label>
    </ligand>
</feature>
<comment type="subunit">
    <text evidence="7">Monomer.</text>
</comment>
<comment type="similarity">
    <text evidence="3 7">Belongs to the metallo-beta-lactamase superfamily. Glyoxalase II family.</text>
</comment>
<dbReference type="InterPro" id="IPR035680">
    <property type="entry name" value="Clx_II_MBL"/>
</dbReference>
<dbReference type="InterPro" id="IPR050110">
    <property type="entry name" value="Glyoxalase_II_hydrolase"/>
</dbReference>
<dbReference type="Proteomes" id="UP001232992">
    <property type="component" value="Unassembled WGS sequence"/>
</dbReference>
<name>A0ABT7BS53_9CYAN</name>
<sequence length="257" mass="28887">MQVYRLPAFSDNYIFVLHDRHRHEAAVVDPGDAGPVLECLDRLGATLTSILNTHHHNDHIGGNRELIQTFPHLCVYGGSRDRGRIPGQQFFLEDGDRLHVLGREVRVFFVPGHTRAHVAYYVPPQTPNEPGDLFCGDTLFAGGCGRLSEGTPGQMLDSLHKLRNLPDSTRIWCAHEYTLNNLKFALTVDGNNTKLQQRLTAVKRARAGDRPTIPSVLAEEKLTNPFLRWDDPHIQAAVGSTDPIQTFRRLRGKKDLF</sequence>
<keyword evidence="6 7" id="KW-0862">Zinc</keyword>
<keyword evidence="4 7" id="KW-0479">Metal-binding</keyword>
<evidence type="ECO:0000256" key="4">
    <source>
        <dbReference type="ARBA" id="ARBA00022723"/>
    </source>
</evidence>
<feature type="binding site" evidence="7">
    <location>
        <position position="54"/>
    </location>
    <ligand>
        <name>Zn(2+)</name>
        <dbReference type="ChEBI" id="CHEBI:29105"/>
        <label>1</label>
    </ligand>
</feature>
<dbReference type="RefSeq" id="WP_283756672.1">
    <property type="nucleotide sequence ID" value="NZ_JAQOSQ010000001.1"/>
</dbReference>
<dbReference type="InterPro" id="IPR017782">
    <property type="entry name" value="Hydroxyacylglutathione_Hdrlase"/>
</dbReference>
<dbReference type="Pfam" id="PF00753">
    <property type="entry name" value="Lactamase_B"/>
    <property type="match status" value="1"/>
</dbReference>
<dbReference type="SUPFAM" id="SSF56281">
    <property type="entry name" value="Metallo-hydrolase/oxidoreductase"/>
    <property type="match status" value="1"/>
</dbReference>
<feature type="binding site" evidence="7">
    <location>
        <position position="175"/>
    </location>
    <ligand>
        <name>Zn(2+)</name>
        <dbReference type="ChEBI" id="CHEBI:29105"/>
        <label>2</label>
    </ligand>
</feature>
<evidence type="ECO:0000259" key="8">
    <source>
        <dbReference type="SMART" id="SM00849"/>
    </source>
</evidence>
<keyword evidence="5 7" id="KW-0378">Hydrolase</keyword>
<accession>A0ABT7BS53</accession>
<comment type="cofactor">
    <cofactor evidence="7">
        <name>Zn(2+)</name>
        <dbReference type="ChEBI" id="CHEBI:29105"/>
    </cofactor>
    <text evidence="7">Binds 2 Zn(2+) ions per subunit.</text>
</comment>
<evidence type="ECO:0000256" key="5">
    <source>
        <dbReference type="ARBA" id="ARBA00022801"/>
    </source>
</evidence>
<reference evidence="9 10" key="1">
    <citation type="submission" date="2023-01" db="EMBL/GenBank/DDBJ databases">
        <title>Novel diversity within Roseofilum (Cyanobacteria; Desertifilaceae) from marine benthic mats with descriptions of four novel species.</title>
        <authorList>
            <person name="Wang Y."/>
            <person name="Berthold D.E."/>
            <person name="Hu J."/>
            <person name="Lefler F.W."/>
            <person name="Laughinghouse H.D. IV."/>
        </authorList>
    </citation>
    <scope>NUCLEOTIDE SEQUENCE [LARGE SCALE GENOMIC DNA]</scope>
    <source>
        <strain evidence="9 10">BLCC-M143</strain>
    </source>
</reference>
<feature type="binding site" evidence="7">
    <location>
        <position position="59"/>
    </location>
    <ligand>
        <name>Zn(2+)</name>
        <dbReference type="ChEBI" id="CHEBI:29105"/>
        <label>2</label>
    </ligand>
</feature>
<feature type="binding site" evidence="7">
    <location>
        <position position="137"/>
    </location>
    <ligand>
        <name>Zn(2+)</name>
        <dbReference type="ChEBI" id="CHEBI:29105"/>
        <label>1</label>
    </ligand>
</feature>
<feature type="binding site" evidence="7">
    <location>
        <position position="113"/>
    </location>
    <ligand>
        <name>Zn(2+)</name>
        <dbReference type="ChEBI" id="CHEBI:29105"/>
        <label>1</label>
    </ligand>
</feature>
<dbReference type="InterPro" id="IPR036866">
    <property type="entry name" value="RibonucZ/Hydroxyglut_hydro"/>
</dbReference>
<evidence type="ECO:0000313" key="10">
    <source>
        <dbReference type="Proteomes" id="UP001232992"/>
    </source>
</evidence>
<comment type="caution">
    <text evidence="9">The sequence shown here is derived from an EMBL/GenBank/DDBJ whole genome shotgun (WGS) entry which is preliminary data.</text>
</comment>
<dbReference type="GO" id="GO:0004416">
    <property type="term" value="F:hydroxyacylglutathione hydrolase activity"/>
    <property type="evidence" value="ECO:0007669"/>
    <property type="project" value="UniProtKB-EC"/>
</dbReference>
<dbReference type="EC" id="3.1.2.6" evidence="7"/>
<feature type="domain" description="Metallo-beta-lactamase" evidence="8">
    <location>
        <begin position="11"/>
        <end position="175"/>
    </location>
</feature>
<organism evidence="9 10">
    <name type="scientific">Roseofilum casamattae BLCC-M143</name>
    <dbReference type="NCBI Taxonomy" id="3022442"/>
    <lineage>
        <taxon>Bacteria</taxon>
        <taxon>Bacillati</taxon>
        <taxon>Cyanobacteriota</taxon>
        <taxon>Cyanophyceae</taxon>
        <taxon>Desertifilales</taxon>
        <taxon>Desertifilaceae</taxon>
        <taxon>Roseofilum</taxon>
        <taxon>Roseofilum casamattae</taxon>
    </lineage>
</organism>
<dbReference type="SMART" id="SM00849">
    <property type="entry name" value="Lactamase_B"/>
    <property type="match status" value="1"/>
</dbReference>
<evidence type="ECO:0000256" key="1">
    <source>
        <dbReference type="ARBA" id="ARBA00001623"/>
    </source>
</evidence>
<dbReference type="PANTHER" id="PTHR43705">
    <property type="entry name" value="HYDROXYACYLGLUTATHIONE HYDROLASE"/>
    <property type="match status" value="1"/>
</dbReference>
<dbReference type="Pfam" id="PF16123">
    <property type="entry name" value="HAGH_C"/>
    <property type="match status" value="1"/>
</dbReference>
<gene>
    <name evidence="7 9" type="primary">gloB</name>
    <name evidence="9" type="ORF">PMH09_02340</name>
</gene>
<dbReference type="NCBIfam" id="TIGR03413">
    <property type="entry name" value="GSH_gloB"/>
    <property type="match status" value="1"/>
</dbReference>
<evidence type="ECO:0000256" key="6">
    <source>
        <dbReference type="ARBA" id="ARBA00022833"/>
    </source>
</evidence>
<evidence type="ECO:0000256" key="3">
    <source>
        <dbReference type="ARBA" id="ARBA00006759"/>
    </source>
</evidence>
<dbReference type="Gene3D" id="3.60.15.10">
    <property type="entry name" value="Ribonuclease Z/Hydroxyacylglutathione hydrolase-like"/>
    <property type="match status" value="1"/>
</dbReference>
<proteinExistence type="inferred from homology"/>
<comment type="function">
    <text evidence="7">Thiolesterase that catalyzes the hydrolysis of S-D-lactoyl-glutathione to form glutathione and D-lactic acid.</text>
</comment>
<evidence type="ECO:0000256" key="2">
    <source>
        <dbReference type="ARBA" id="ARBA00004963"/>
    </source>
</evidence>
<comment type="catalytic activity">
    <reaction evidence="1 7">
        <text>an S-(2-hydroxyacyl)glutathione + H2O = a 2-hydroxy carboxylate + glutathione + H(+)</text>
        <dbReference type="Rhea" id="RHEA:21864"/>
        <dbReference type="ChEBI" id="CHEBI:15377"/>
        <dbReference type="ChEBI" id="CHEBI:15378"/>
        <dbReference type="ChEBI" id="CHEBI:57925"/>
        <dbReference type="ChEBI" id="CHEBI:58896"/>
        <dbReference type="ChEBI" id="CHEBI:71261"/>
        <dbReference type="EC" id="3.1.2.6"/>
    </reaction>
</comment>
<dbReference type="InterPro" id="IPR032282">
    <property type="entry name" value="HAGH_C"/>
</dbReference>
<dbReference type="PIRSF" id="PIRSF005457">
    <property type="entry name" value="Glx"/>
    <property type="match status" value="1"/>
</dbReference>
<dbReference type="InterPro" id="IPR001279">
    <property type="entry name" value="Metallo-B-lactamas"/>
</dbReference>
<evidence type="ECO:0000256" key="7">
    <source>
        <dbReference type="HAMAP-Rule" id="MF_01374"/>
    </source>
</evidence>
<dbReference type="CDD" id="cd07723">
    <property type="entry name" value="hydroxyacylglutathione_hydrolase_MBL-fold"/>
    <property type="match status" value="1"/>
</dbReference>
<dbReference type="HAMAP" id="MF_01374">
    <property type="entry name" value="Glyoxalase_2"/>
    <property type="match status" value="1"/>
</dbReference>
<evidence type="ECO:0000313" key="9">
    <source>
        <dbReference type="EMBL" id="MDJ1182023.1"/>
    </source>
</evidence>
<protein>
    <recommendedName>
        <fullName evidence="7">Hydroxyacylglutathione hydrolase</fullName>
        <ecNumber evidence="7">3.1.2.6</ecNumber>
    </recommendedName>
    <alternativeName>
        <fullName evidence="7">Glyoxalase II</fullName>
        <shortName evidence="7">Glx II</shortName>
    </alternativeName>
</protein>
<dbReference type="PANTHER" id="PTHR43705:SF1">
    <property type="entry name" value="HYDROXYACYLGLUTATHIONE HYDROLASE GLOB"/>
    <property type="match status" value="1"/>
</dbReference>